<feature type="transmembrane region" description="Helical" evidence="1">
    <location>
        <begin position="148"/>
        <end position="169"/>
    </location>
</feature>
<sequence length="276" mass="31591">MLDQDKPILCRVRFATLASAIVLIWDVLLTMDLEVSRVWSGKLSLGTILFMMNRYLPIVLIVFQVIWLGGIVTFGIAQSLLITRTHALYRNRYLLVALLMMWFGSIVMMATIFLYLFIKFVTVLPANPFVPGCSVPCFHPICRTLIKIFSVPFFGLETVIFMLTVYKTYETYQLTGRKHLSYLSKIISRDGLMYYIIIISLAIFNITLWWAGPENLGDLGQSLMTSIQATVCSRLFLNLRKMLGPQHHPALNLTKILESYQQRQRGSMERETISSA</sequence>
<feature type="transmembrane region" description="Helical" evidence="1">
    <location>
        <begin position="55"/>
        <end position="81"/>
    </location>
</feature>
<proteinExistence type="predicted"/>
<keyword evidence="1" id="KW-1133">Transmembrane helix</keyword>
<feature type="transmembrane region" description="Helical" evidence="1">
    <location>
        <begin position="12"/>
        <end position="31"/>
    </location>
</feature>
<keyword evidence="1" id="KW-0472">Membrane</keyword>
<reference evidence="3" key="1">
    <citation type="submission" date="2020-11" db="EMBL/GenBank/DDBJ databases">
        <authorList>
            <consortium name="DOE Joint Genome Institute"/>
            <person name="Ahrendt S."/>
            <person name="Riley R."/>
            <person name="Andreopoulos W."/>
            <person name="Labutti K."/>
            <person name="Pangilinan J."/>
            <person name="Ruiz-Duenas F.J."/>
            <person name="Barrasa J.M."/>
            <person name="Sanchez-Garcia M."/>
            <person name="Camarero S."/>
            <person name="Miyauchi S."/>
            <person name="Serrano A."/>
            <person name="Linde D."/>
            <person name="Babiker R."/>
            <person name="Drula E."/>
            <person name="Ayuso-Fernandez I."/>
            <person name="Pacheco R."/>
            <person name="Padilla G."/>
            <person name="Ferreira P."/>
            <person name="Barriuso J."/>
            <person name="Kellner H."/>
            <person name="Castanera R."/>
            <person name="Alfaro M."/>
            <person name="Ramirez L."/>
            <person name="Pisabarro A.G."/>
            <person name="Kuo A."/>
            <person name="Tritt A."/>
            <person name="Lipzen A."/>
            <person name="He G."/>
            <person name="Yan M."/>
            <person name="Ng V."/>
            <person name="Cullen D."/>
            <person name="Martin F."/>
            <person name="Rosso M.-N."/>
            <person name="Henrissat B."/>
            <person name="Hibbett D."/>
            <person name="Martinez A.T."/>
            <person name="Grigoriev I.V."/>
        </authorList>
    </citation>
    <scope>NUCLEOTIDE SEQUENCE</scope>
    <source>
        <strain evidence="3">CBS 247.69</strain>
    </source>
</reference>
<dbReference type="Proteomes" id="UP000807353">
    <property type="component" value="Unassembled WGS sequence"/>
</dbReference>
<dbReference type="EMBL" id="MU150248">
    <property type="protein sequence ID" value="KAF9465277.1"/>
    <property type="molecule type" value="Genomic_DNA"/>
</dbReference>
<dbReference type="OrthoDB" id="3354157at2759"/>
<keyword evidence="4" id="KW-1185">Reference proteome</keyword>
<feature type="transmembrane region" description="Helical" evidence="1">
    <location>
        <begin position="93"/>
        <end position="118"/>
    </location>
</feature>
<evidence type="ECO:0000259" key="2">
    <source>
        <dbReference type="Pfam" id="PF20151"/>
    </source>
</evidence>
<keyword evidence="1" id="KW-0812">Transmembrane</keyword>
<feature type="transmembrane region" description="Helical" evidence="1">
    <location>
        <begin position="192"/>
        <end position="213"/>
    </location>
</feature>
<accession>A0A9P6CGN8</accession>
<comment type="caution">
    <text evidence="3">The sequence shown here is derived from an EMBL/GenBank/DDBJ whole genome shotgun (WGS) entry which is preliminary data.</text>
</comment>
<organism evidence="3 4">
    <name type="scientific">Collybia nuda</name>
    <dbReference type="NCBI Taxonomy" id="64659"/>
    <lineage>
        <taxon>Eukaryota</taxon>
        <taxon>Fungi</taxon>
        <taxon>Dikarya</taxon>
        <taxon>Basidiomycota</taxon>
        <taxon>Agaricomycotina</taxon>
        <taxon>Agaricomycetes</taxon>
        <taxon>Agaricomycetidae</taxon>
        <taxon>Agaricales</taxon>
        <taxon>Tricholomatineae</taxon>
        <taxon>Clitocybaceae</taxon>
        <taxon>Collybia</taxon>
    </lineage>
</organism>
<evidence type="ECO:0000256" key="1">
    <source>
        <dbReference type="SAM" id="Phobius"/>
    </source>
</evidence>
<evidence type="ECO:0000313" key="4">
    <source>
        <dbReference type="Proteomes" id="UP000807353"/>
    </source>
</evidence>
<name>A0A9P6CGN8_9AGAR</name>
<dbReference type="Pfam" id="PF20151">
    <property type="entry name" value="DUF6533"/>
    <property type="match status" value="1"/>
</dbReference>
<gene>
    <name evidence="3" type="ORF">BDZ94DRAFT_387626</name>
</gene>
<feature type="domain" description="DUF6533" evidence="2">
    <location>
        <begin position="15"/>
        <end position="59"/>
    </location>
</feature>
<dbReference type="AlphaFoldDB" id="A0A9P6CGN8"/>
<evidence type="ECO:0000313" key="3">
    <source>
        <dbReference type="EMBL" id="KAF9465277.1"/>
    </source>
</evidence>
<protein>
    <recommendedName>
        <fullName evidence="2">DUF6533 domain-containing protein</fullName>
    </recommendedName>
</protein>
<dbReference type="InterPro" id="IPR045340">
    <property type="entry name" value="DUF6533"/>
</dbReference>